<sequence>MNDDTVAIAGNAIHWARQHLGSSAYSTRCLAFVEDAIERGNGIEIFGGDDAAESARLYDAGRTSGEPGPGDLVFYESVGELFGSRRDWGHVGLGLGGGEVIHAWDEVRIDDYRSLGALAPAAGWEPLRLLGRVPLARVLEGSRVRAWSTDAVSEAVRQQADRFSGS</sequence>
<dbReference type="Gene3D" id="3.90.1720.10">
    <property type="entry name" value="endopeptidase domain like (from Nostoc punctiforme)"/>
    <property type="match status" value="1"/>
</dbReference>
<evidence type="ECO:0000256" key="3">
    <source>
        <dbReference type="ARBA" id="ARBA00022801"/>
    </source>
</evidence>
<comment type="caution">
    <text evidence="6">The sequence shown here is derived from an EMBL/GenBank/DDBJ whole genome shotgun (WGS) entry which is preliminary data.</text>
</comment>
<dbReference type="RefSeq" id="WP_157425774.1">
    <property type="nucleotide sequence ID" value="NZ_BAAANK010000001.1"/>
</dbReference>
<feature type="domain" description="NlpC/P60" evidence="5">
    <location>
        <begin position="1"/>
        <end position="135"/>
    </location>
</feature>
<evidence type="ECO:0000256" key="4">
    <source>
        <dbReference type="ARBA" id="ARBA00022807"/>
    </source>
</evidence>
<evidence type="ECO:0000259" key="5">
    <source>
        <dbReference type="PROSITE" id="PS51935"/>
    </source>
</evidence>
<dbReference type="InterPro" id="IPR038765">
    <property type="entry name" value="Papain-like_cys_pep_sf"/>
</dbReference>
<comment type="similarity">
    <text evidence="1">Belongs to the peptidase C40 family.</text>
</comment>
<evidence type="ECO:0000256" key="2">
    <source>
        <dbReference type="ARBA" id="ARBA00022670"/>
    </source>
</evidence>
<keyword evidence="2" id="KW-0645">Protease</keyword>
<name>A0ABN2ME57_9MICO</name>
<dbReference type="PROSITE" id="PS51935">
    <property type="entry name" value="NLPC_P60"/>
    <property type="match status" value="1"/>
</dbReference>
<dbReference type="EMBL" id="BAAANK010000001">
    <property type="protein sequence ID" value="GAA1823192.1"/>
    <property type="molecule type" value="Genomic_DNA"/>
</dbReference>
<evidence type="ECO:0000256" key="1">
    <source>
        <dbReference type="ARBA" id="ARBA00007074"/>
    </source>
</evidence>
<accession>A0ABN2ME57</accession>
<protein>
    <recommendedName>
        <fullName evidence="5">NlpC/P60 domain-containing protein</fullName>
    </recommendedName>
</protein>
<keyword evidence="7" id="KW-1185">Reference proteome</keyword>
<dbReference type="Proteomes" id="UP001501746">
    <property type="component" value="Unassembled WGS sequence"/>
</dbReference>
<organism evidence="6 7">
    <name type="scientific">Agromyces salentinus</name>
    <dbReference type="NCBI Taxonomy" id="269421"/>
    <lineage>
        <taxon>Bacteria</taxon>
        <taxon>Bacillati</taxon>
        <taxon>Actinomycetota</taxon>
        <taxon>Actinomycetes</taxon>
        <taxon>Micrococcales</taxon>
        <taxon>Microbacteriaceae</taxon>
        <taxon>Agromyces</taxon>
    </lineage>
</organism>
<reference evidence="6 7" key="1">
    <citation type="journal article" date="2019" name="Int. J. Syst. Evol. Microbiol.">
        <title>The Global Catalogue of Microorganisms (GCM) 10K type strain sequencing project: providing services to taxonomists for standard genome sequencing and annotation.</title>
        <authorList>
            <consortium name="The Broad Institute Genomics Platform"/>
            <consortium name="The Broad Institute Genome Sequencing Center for Infectious Disease"/>
            <person name="Wu L."/>
            <person name="Ma J."/>
        </authorList>
    </citation>
    <scope>NUCLEOTIDE SEQUENCE [LARGE SCALE GENOMIC DNA]</scope>
    <source>
        <strain evidence="6 7">JCM 14323</strain>
    </source>
</reference>
<evidence type="ECO:0000313" key="7">
    <source>
        <dbReference type="Proteomes" id="UP001501746"/>
    </source>
</evidence>
<gene>
    <name evidence="6" type="ORF">GCM10009750_02110</name>
</gene>
<dbReference type="Pfam" id="PF00877">
    <property type="entry name" value="NLPC_P60"/>
    <property type="match status" value="1"/>
</dbReference>
<keyword evidence="3" id="KW-0378">Hydrolase</keyword>
<proteinExistence type="inferred from homology"/>
<keyword evidence="4" id="KW-0788">Thiol protease</keyword>
<dbReference type="SUPFAM" id="SSF54001">
    <property type="entry name" value="Cysteine proteinases"/>
    <property type="match status" value="1"/>
</dbReference>
<dbReference type="InterPro" id="IPR000064">
    <property type="entry name" value="NLP_P60_dom"/>
</dbReference>
<evidence type="ECO:0000313" key="6">
    <source>
        <dbReference type="EMBL" id="GAA1823192.1"/>
    </source>
</evidence>